<dbReference type="Pfam" id="PF16000">
    <property type="entry name" value="CARMIL_C"/>
    <property type="match status" value="1"/>
</dbReference>
<dbReference type="PROSITE" id="PS50262">
    <property type="entry name" value="G_PROTEIN_RECEP_F1_2"/>
    <property type="match status" value="1"/>
</dbReference>
<comment type="caution">
    <text evidence="8">The sequence shown here is derived from an EMBL/GenBank/DDBJ whole genome shotgun (WGS) entry which is preliminary data.</text>
</comment>
<dbReference type="GO" id="GO:0004930">
    <property type="term" value="F:G protein-coupled receptor activity"/>
    <property type="evidence" value="ECO:0007669"/>
    <property type="project" value="InterPro"/>
</dbReference>
<feature type="compositionally biased region" description="Basic and acidic residues" evidence="5">
    <location>
        <begin position="871"/>
        <end position="903"/>
    </location>
</feature>
<feature type="transmembrane region" description="Helical" evidence="6">
    <location>
        <begin position="1206"/>
        <end position="1233"/>
    </location>
</feature>
<feature type="compositionally biased region" description="Basic residues" evidence="5">
    <location>
        <begin position="618"/>
        <end position="632"/>
    </location>
</feature>
<evidence type="ECO:0000259" key="7">
    <source>
        <dbReference type="PROSITE" id="PS50262"/>
    </source>
</evidence>
<feature type="non-terminal residue" evidence="8">
    <location>
        <position position="1"/>
    </location>
</feature>
<dbReference type="InterPro" id="IPR000276">
    <property type="entry name" value="GPCR_Rhodpsn"/>
</dbReference>
<evidence type="ECO:0000256" key="3">
    <source>
        <dbReference type="ARBA" id="ARBA00022989"/>
    </source>
</evidence>
<comment type="subcellular location">
    <subcellularLocation>
        <location evidence="1">Membrane</location>
    </subcellularLocation>
</comment>
<reference evidence="8" key="1">
    <citation type="journal article" date="2004" name="Nature">
        <title>Genome duplication in the teleost fish Tetraodon nigroviridis reveals the early vertebrate proto-karyotype.</title>
        <authorList>
            <person name="Jaillon O."/>
            <person name="Aury J.-M."/>
            <person name="Brunet F."/>
            <person name="Petit J.-L."/>
            <person name="Stange-Thomann N."/>
            <person name="Mauceli E."/>
            <person name="Bouneau L."/>
            <person name="Fischer C."/>
            <person name="Ozouf-Costaz C."/>
            <person name="Bernot A."/>
            <person name="Nicaud S."/>
            <person name="Jaffe D."/>
            <person name="Fisher S."/>
            <person name="Lutfalla G."/>
            <person name="Dossat C."/>
            <person name="Segurens B."/>
            <person name="Dasilva C."/>
            <person name="Salanoubat M."/>
            <person name="Levy M."/>
            <person name="Boudet N."/>
            <person name="Castellano S."/>
            <person name="Anthouard V."/>
            <person name="Jubin C."/>
            <person name="Castelli V."/>
            <person name="Katinka M."/>
            <person name="Vacherie B."/>
            <person name="Biemont C."/>
            <person name="Skalli Z."/>
            <person name="Cattolico L."/>
            <person name="Poulain J."/>
            <person name="De Berardinis V."/>
            <person name="Cruaud C."/>
            <person name="Duprat S."/>
            <person name="Brottier P."/>
            <person name="Coutanceau J.-P."/>
            <person name="Gouzy J."/>
            <person name="Parra G."/>
            <person name="Lardier G."/>
            <person name="Chapple C."/>
            <person name="McKernan K.J."/>
            <person name="McEwan P."/>
            <person name="Bosak S."/>
            <person name="Kellis M."/>
            <person name="Volff J.-N."/>
            <person name="Guigo R."/>
            <person name="Zody M.C."/>
            <person name="Mesirov J."/>
            <person name="Lindblad-Toh K."/>
            <person name="Birren B."/>
            <person name="Nusbaum C."/>
            <person name="Kahn D."/>
            <person name="Robinson-Rechavi M."/>
            <person name="Laudet V."/>
            <person name="Schachter V."/>
            <person name="Quetier F."/>
            <person name="Saurin W."/>
            <person name="Scarpelli C."/>
            <person name="Wincker P."/>
            <person name="Lander E.S."/>
            <person name="Weissenbach J."/>
            <person name="Roest Crollius H."/>
        </authorList>
    </citation>
    <scope>NUCLEOTIDE SEQUENCE [LARGE SCALE GENOMIC DNA]</scope>
</reference>
<dbReference type="GO" id="GO:0030027">
    <property type="term" value="C:lamellipodium"/>
    <property type="evidence" value="ECO:0007669"/>
    <property type="project" value="TreeGrafter"/>
</dbReference>
<evidence type="ECO:0000256" key="2">
    <source>
        <dbReference type="ARBA" id="ARBA00022692"/>
    </source>
</evidence>
<feature type="compositionally biased region" description="Basic and acidic residues" evidence="5">
    <location>
        <begin position="562"/>
        <end position="572"/>
    </location>
</feature>
<gene>
    <name evidence="8" type="ORF">GSTENG00015171001</name>
</gene>
<keyword evidence="2 6" id="KW-0812">Transmembrane</keyword>
<dbReference type="OrthoDB" id="18598at2759"/>
<feature type="compositionally biased region" description="Polar residues" evidence="5">
    <location>
        <begin position="1397"/>
        <end position="1412"/>
    </location>
</feature>
<feature type="region of interest" description="Disordered" evidence="5">
    <location>
        <begin position="779"/>
        <end position="1046"/>
    </location>
</feature>
<dbReference type="PANTHER" id="PTHR24112:SF43">
    <property type="entry name" value="CAPPING PROTEIN, ARP2_3 AND MYOSIN-I LINKER PROTEIN 3"/>
    <property type="match status" value="1"/>
</dbReference>
<dbReference type="GO" id="GO:0005886">
    <property type="term" value="C:plasma membrane"/>
    <property type="evidence" value="ECO:0007669"/>
    <property type="project" value="TreeGrafter"/>
</dbReference>
<evidence type="ECO:0000256" key="1">
    <source>
        <dbReference type="ARBA" id="ARBA00004370"/>
    </source>
</evidence>
<dbReference type="CDD" id="cd00637">
    <property type="entry name" value="7tm_classA_rhodopsin-like"/>
    <property type="match status" value="1"/>
</dbReference>
<feature type="region of interest" description="Disordered" evidence="5">
    <location>
        <begin position="720"/>
        <end position="756"/>
    </location>
</feature>
<dbReference type="SUPFAM" id="SSF81321">
    <property type="entry name" value="Family A G protein-coupled receptor-like"/>
    <property type="match status" value="1"/>
</dbReference>
<dbReference type="InterPro" id="IPR032675">
    <property type="entry name" value="LRR_dom_sf"/>
</dbReference>
<evidence type="ECO:0000256" key="5">
    <source>
        <dbReference type="SAM" id="MobiDB-lite"/>
    </source>
</evidence>
<dbReference type="Gene3D" id="1.20.1070.10">
    <property type="entry name" value="Rhodopsin 7-helix transmembrane proteins"/>
    <property type="match status" value="1"/>
</dbReference>
<feature type="region of interest" description="Disordered" evidence="5">
    <location>
        <begin position="530"/>
        <end position="642"/>
    </location>
</feature>
<keyword evidence="4 6" id="KW-0472">Membrane</keyword>
<dbReference type="EMBL" id="CAAE01014542">
    <property type="protein sequence ID" value="CAF97724.1"/>
    <property type="molecule type" value="Genomic_DNA"/>
</dbReference>
<name>Q4SNQ8_TETNG</name>
<organism evidence="8">
    <name type="scientific">Tetraodon nigroviridis</name>
    <name type="common">Spotted green pufferfish</name>
    <name type="synonym">Chelonodon nigroviridis</name>
    <dbReference type="NCBI Taxonomy" id="99883"/>
    <lineage>
        <taxon>Eukaryota</taxon>
        <taxon>Metazoa</taxon>
        <taxon>Chordata</taxon>
        <taxon>Craniata</taxon>
        <taxon>Vertebrata</taxon>
        <taxon>Euteleostomi</taxon>
        <taxon>Actinopterygii</taxon>
        <taxon>Neopterygii</taxon>
        <taxon>Teleostei</taxon>
        <taxon>Neoteleostei</taxon>
        <taxon>Acanthomorphata</taxon>
        <taxon>Eupercaria</taxon>
        <taxon>Tetraodontiformes</taxon>
        <taxon>Tetradontoidea</taxon>
        <taxon>Tetraodontidae</taxon>
        <taxon>Tetraodon</taxon>
    </lineage>
</organism>
<dbReference type="InterPro" id="IPR017452">
    <property type="entry name" value="GPCR_Rhodpsn_7TM"/>
</dbReference>
<feature type="transmembrane region" description="Helical" evidence="6">
    <location>
        <begin position="1094"/>
        <end position="1116"/>
    </location>
</feature>
<feature type="compositionally biased region" description="Low complexity" evidence="5">
    <location>
        <begin position="540"/>
        <end position="557"/>
    </location>
</feature>
<evidence type="ECO:0000313" key="8">
    <source>
        <dbReference type="EMBL" id="CAF97724.1"/>
    </source>
</evidence>
<dbReference type="PRINTS" id="PR00237">
    <property type="entry name" value="GPCRRHODOPSN"/>
</dbReference>
<keyword evidence="3 6" id="KW-1133">Transmembrane helix</keyword>
<dbReference type="Gene3D" id="3.80.10.10">
    <property type="entry name" value="Ribonuclease Inhibitor"/>
    <property type="match status" value="1"/>
</dbReference>
<sequence length="1412" mass="155334">RKARDSLPTFRQFFSSAFSLSHVSLASMKVPPDWLRALFLGLSNNPHITDLHLDISSCELRSAGAGVIQELFPRVSCVGTLDVSDNGEHTCAEQLAAFRLTALHTSHRGRLTAETTSCLDADLLAVIPAFSRHPSLKHLMLGKNFNIKGRALDEILQKLVHLVQEEDCALQSLSLADSRLRQRGSVLVNALGSNTCLRKVDLSGNLLEDPGAKMLSKALQINTTLRSVTWDRNNTTPTGFQDVARALEHNFTLQYMPLPLSDVTQAYRSAPEKTEQALTKIQRALLRNNQTQRFSQKQALRLHQGLVTSTAEQVMERLCVRLQQQVCTLKGCEEEEEVQTARQILKEARDSRALYPSLCELAHVLSVDGPVKQRLDTLAGELAKAADKELQVVVDSMVSLCRELCPMSCSAAERLNPPFSSISEQVSIPRASIRNALMERAAEDINRALEEVKLSVVSYLTNSIVDQILQELYTSHKTLVLMRQVSQAKRWDDLGPGRHTLRQSRVIESLDFPDEEFSVNLGIDTMAIKKRSSRTRRIRPVSSRLSEWPSAGSSSQRNRSRSGQERSCHDNHSVVAGLSEEASPSPTPPAPPHPAPLTHSASWECLSTLPTNGSPLRHVTHVRPRPPRRHPAGHLPSDAQYTENGGVSMLEDGLPDFYSKRVLPDRENTACVDQSVSAVIAPSGPVTQEKEETQRSVHFLRLQKEPNALENVYSMIQHPKDAARPDSAVPGANGSVASPRSPQDAPGQGVRAASPPCLIQRQSTDLVSMVYSCIGAEIEDSDGSSTSDTRATAETERLTTVSEAPADTRSNGHVVPSRQQTDRQTCRQERIVPLAGTQAEVEEDAHSGGGTRPEPPPQSTKPSLAIMRQRHLQDSLEEAGRLREEEDQSEKRPEDRPRVRGQEGQRPLIPNTVKAPWFGPKGPDFGWRQKKSMSLFSPQPSFDKTSPEKEATSPSSLPGEESTGEQRSFPPAQPTIQEEERKSPPAPAKAGIEAGNPPSQDEEGQNGFSASSHPARKPNSVDTGMDPGIPSDLDRSSDRRVPVSKPCFPQYRNRSLDCPAGTRFLIHHTCQSLTRTMPAIVNLLFNAVSTNTTITFTVVLPLVSMVSLVVGGWSASFQNWQLGGGTCVLLGFMTSVTVGVEIFSLAALSVLRYRIVAPQMRPPANLTQVFGMVIVIWLVSVTMALPKVTYINFDVGCTWSVGRNEWLFFLVPAFLVYYVAPLLCIAINCGLIISHLRRCRATLAADRRNKKATALLIASTVVFAISWLPYYALEFVNVTSHQFSSAAFPLSRFARNLSSTLSPLYLTPTSLGPTGQADAGVSLWWEVASLIAILLVCLAPCWNPPLYFLLSRPAVRQLRAMLPSFFHKSLARKPVQGWRIAPAPPSRLPHVQKHSLTHQTHTQTDSVKLAQT</sequence>
<dbReference type="SMART" id="SM00368">
    <property type="entry name" value="LRR_RI"/>
    <property type="match status" value="3"/>
</dbReference>
<feature type="compositionally biased region" description="Pro residues" evidence="5">
    <location>
        <begin position="585"/>
        <end position="595"/>
    </location>
</feature>
<dbReference type="InterPro" id="IPR031943">
    <property type="entry name" value="CARMIL_C"/>
</dbReference>
<evidence type="ECO:0000256" key="4">
    <source>
        <dbReference type="ARBA" id="ARBA00023136"/>
    </source>
</evidence>
<evidence type="ECO:0000256" key="6">
    <source>
        <dbReference type="SAM" id="Phobius"/>
    </source>
</evidence>
<protein>
    <submittedName>
        <fullName evidence="8">(spotted green pufferfish) hypothetical protein</fullName>
    </submittedName>
</protein>
<feature type="transmembrane region" description="Helical" evidence="6">
    <location>
        <begin position="1128"/>
        <end position="1151"/>
    </location>
</feature>
<feature type="domain" description="G-protein coupled receptors family 1 profile" evidence="7">
    <location>
        <begin position="1061"/>
        <end position="1306"/>
    </location>
</feature>
<feature type="compositionally biased region" description="Basic and acidic residues" evidence="5">
    <location>
        <begin position="1032"/>
        <end position="1041"/>
    </location>
</feature>
<dbReference type="SUPFAM" id="SSF52047">
    <property type="entry name" value="RNI-like"/>
    <property type="match status" value="1"/>
</dbReference>
<proteinExistence type="predicted"/>
<dbReference type="KEGG" id="tng:GSTEN00015171G001"/>
<accession>Q4SNQ8</accession>
<dbReference type="Pfam" id="PF00001">
    <property type="entry name" value="7tm_1"/>
    <property type="match status" value="1"/>
</dbReference>
<feature type="region of interest" description="Disordered" evidence="5">
    <location>
        <begin position="1383"/>
        <end position="1412"/>
    </location>
</feature>
<dbReference type="InterPro" id="IPR051279">
    <property type="entry name" value="PP1-Reg/Actin-Interact_Protein"/>
</dbReference>
<dbReference type="GO" id="GO:0016477">
    <property type="term" value="P:cell migration"/>
    <property type="evidence" value="ECO:0007669"/>
    <property type="project" value="TreeGrafter"/>
</dbReference>
<feature type="transmembrane region" description="Helical" evidence="6">
    <location>
        <begin position="1327"/>
        <end position="1350"/>
    </location>
</feature>
<feature type="transmembrane region" description="Helical" evidence="6">
    <location>
        <begin position="1163"/>
        <end position="1186"/>
    </location>
</feature>
<feature type="transmembrane region" description="Helical" evidence="6">
    <location>
        <begin position="1254"/>
        <end position="1273"/>
    </location>
</feature>
<feature type="compositionally biased region" description="Polar residues" evidence="5">
    <location>
        <begin position="932"/>
        <end position="944"/>
    </location>
</feature>
<dbReference type="PANTHER" id="PTHR24112">
    <property type="entry name" value="LEUCINE-RICH REPEAT, ISOFORM F-RELATED"/>
    <property type="match status" value="1"/>
</dbReference>
<feature type="compositionally biased region" description="Basic and acidic residues" evidence="5">
    <location>
        <begin position="820"/>
        <end position="830"/>
    </location>
</feature>
<feature type="compositionally biased region" description="Basic residues" evidence="5">
    <location>
        <begin position="530"/>
        <end position="539"/>
    </location>
</feature>
<reference evidence="8" key="2">
    <citation type="submission" date="2004-02" db="EMBL/GenBank/DDBJ databases">
        <authorList>
            <consortium name="Genoscope"/>
            <consortium name="Whitehead Institute Centre for Genome Research"/>
        </authorList>
    </citation>
    <scope>NUCLEOTIDE SEQUENCE</scope>
</reference>
<dbReference type="GO" id="GO:0034315">
    <property type="term" value="P:regulation of Arp2/3 complex-mediated actin nucleation"/>
    <property type="evidence" value="ECO:0007669"/>
    <property type="project" value="TreeGrafter"/>
</dbReference>